<gene>
    <name evidence="2" type="ORF">SCLCIDRAFT_1098550</name>
</gene>
<dbReference type="EMBL" id="KN822089">
    <property type="protein sequence ID" value="KIM58185.1"/>
    <property type="molecule type" value="Genomic_DNA"/>
</dbReference>
<protein>
    <submittedName>
        <fullName evidence="2">Uncharacterized protein</fullName>
    </submittedName>
</protein>
<evidence type="ECO:0000256" key="1">
    <source>
        <dbReference type="SAM" id="MobiDB-lite"/>
    </source>
</evidence>
<evidence type="ECO:0000313" key="3">
    <source>
        <dbReference type="Proteomes" id="UP000053989"/>
    </source>
</evidence>
<evidence type="ECO:0000313" key="2">
    <source>
        <dbReference type="EMBL" id="KIM58185.1"/>
    </source>
</evidence>
<feature type="compositionally biased region" description="Basic and acidic residues" evidence="1">
    <location>
        <begin position="116"/>
        <end position="136"/>
    </location>
</feature>
<dbReference type="Proteomes" id="UP000053989">
    <property type="component" value="Unassembled WGS sequence"/>
</dbReference>
<dbReference type="InParanoid" id="A0A0C3DBW0"/>
<feature type="region of interest" description="Disordered" evidence="1">
    <location>
        <begin position="86"/>
        <end position="136"/>
    </location>
</feature>
<accession>A0A0C3DBW0</accession>
<reference evidence="3" key="2">
    <citation type="submission" date="2015-01" db="EMBL/GenBank/DDBJ databases">
        <title>Evolutionary Origins and Diversification of the Mycorrhizal Mutualists.</title>
        <authorList>
            <consortium name="DOE Joint Genome Institute"/>
            <consortium name="Mycorrhizal Genomics Consortium"/>
            <person name="Kohler A."/>
            <person name="Kuo A."/>
            <person name="Nagy L.G."/>
            <person name="Floudas D."/>
            <person name="Copeland A."/>
            <person name="Barry K.W."/>
            <person name="Cichocki N."/>
            <person name="Veneault-Fourrey C."/>
            <person name="LaButti K."/>
            <person name="Lindquist E.A."/>
            <person name="Lipzen A."/>
            <person name="Lundell T."/>
            <person name="Morin E."/>
            <person name="Murat C."/>
            <person name="Riley R."/>
            <person name="Ohm R."/>
            <person name="Sun H."/>
            <person name="Tunlid A."/>
            <person name="Henrissat B."/>
            <person name="Grigoriev I.V."/>
            <person name="Hibbett D.S."/>
            <person name="Martin F."/>
        </authorList>
    </citation>
    <scope>NUCLEOTIDE SEQUENCE [LARGE SCALE GENOMIC DNA]</scope>
    <source>
        <strain evidence="3">Foug A</strain>
    </source>
</reference>
<organism evidence="2 3">
    <name type="scientific">Scleroderma citrinum Foug A</name>
    <dbReference type="NCBI Taxonomy" id="1036808"/>
    <lineage>
        <taxon>Eukaryota</taxon>
        <taxon>Fungi</taxon>
        <taxon>Dikarya</taxon>
        <taxon>Basidiomycota</taxon>
        <taxon>Agaricomycotina</taxon>
        <taxon>Agaricomycetes</taxon>
        <taxon>Agaricomycetidae</taxon>
        <taxon>Boletales</taxon>
        <taxon>Sclerodermatineae</taxon>
        <taxon>Sclerodermataceae</taxon>
        <taxon>Scleroderma</taxon>
    </lineage>
</organism>
<feature type="compositionally biased region" description="Polar residues" evidence="1">
    <location>
        <begin position="86"/>
        <end position="95"/>
    </location>
</feature>
<dbReference type="OrthoDB" id="1875751at2759"/>
<keyword evidence="3" id="KW-1185">Reference proteome</keyword>
<dbReference type="AlphaFoldDB" id="A0A0C3DBW0"/>
<sequence length="136" mass="14700">MGTMKKENSDSDLYGDLYDDGFTIPLDDDVQSPVEPKELPQDDQHPSSEPAPKSDSTDSPSLPAKPLAATDAASLSYSAQVAKQFSAYQQTPSQERQQRPANGIIPQAGPSAIATHESDRSRADRPIRPSEMKDEG</sequence>
<feature type="compositionally biased region" description="Basic and acidic residues" evidence="1">
    <location>
        <begin position="35"/>
        <end position="46"/>
    </location>
</feature>
<feature type="region of interest" description="Disordered" evidence="1">
    <location>
        <begin position="1"/>
        <end position="73"/>
    </location>
</feature>
<reference evidence="2 3" key="1">
    <citation type="submission" date="2014-04" db="EMBL/GenBank/DDBJ databases">
        <authorList>
            <consortium name="DOE Joint Genome Institute"/>
            <person name="Kuo A."/>
            <person name="Kohler A."/>
            <person name="Nagy L.G."/>
            <person name="Floudas D."/>
            <person name="Copeland A."/>
            <person name="Barry K.W."/>
            <person name="Cichocki N."/>
            <person name="Veneault-Fourrey C."/>
            <person name="LaButti K."/>
            <person name="Lindquist E.A."/>
            <person name="Lipzen A."/>
            <person name="Lundell T."/>
            <person name="Morin E."/>
            <person name="Murat C."/>
            <person name="Sun H."/>
            <person name="Tunlid A."/>
            <person name="Henrissat B."/>
            <person name="Grigoriev I.V."/>
            <person name="Hibbett D.S."/>
            <person name="Martin F."/>
            <person name="Nordberg H.P."/>
            <person name="Cantor M.N."/>
            <person name="Hua S.X."/>
        </authorList>
    </citation>
    <scope>NUCLEOTIDE SEQUENCE [LARGE SCALE GENOMIC DNA]</scope>
    <source>
        <strain evidence="2 3">Foug A</strain>
    </source>
</reference>
<name>A0A0C3DBW0_9AGAM</name>
<proteinExistence type="predicted"/>
<dbReference type="HOGENOM" id="CLU_1777669_0_0_1"/>